<sequence>MMPDWKEYKSQLMTNIAATGRVSPETVRGYRGLIEADSKTLREANTHSNN</sequence>
<evidence type="ECO:0000313" key="2">
    <source>
        <dbReference type="Proteomes" id="UP000240971"/>
    </source>
</evidence>
<name>A0A2P8HDP5_CHINA</name>
<gene>
    <name evidence="1" type="ORF">CLV51_106216</name>
</gene>
<keyword evidence="2" id="KW-1185">Reference proteome</keyword>
<proteinExistence type="predicted"/>
<dbReference type="Proteomes" id="UP000240971">
    <property type="component" value="Unassembled WGS sequence"/>
</dbReference>
<comment type="caution">
    <text evidence="1">The sequence shown here is derived from an EMBL/GenBank/DDBJ whole genome shotgun (WGS) entry which is preliminary data.</text>
</comment>
<dbReference type="AlphaFoldDB" id="A0A2P8HDP5"/>
<dbReference type="EMBL" id="PYAW01000006">
    <property type="protein sequence ID" value="PSL44350.1"/>
    <property type="molecule type" value="Genomic_DNA"/>
</dbReference>
<protein>
    <submittedName>
        <fullName evidence="1">Uncharacterized protein</fullName>
    </submittedName>
</protein>
<organism evidence="1 2">
    <name type="scientific">Chitinophaga niastensis</name>
    <dbReference type="NCBI Taxonomy" id="536980"/>
    <lineage>
        <taxon>Bacteria</taxon>
        <taxon>Pseudomonadati</taxon>
        <taxon>Bacteroidota</taxon>
        <taxon>Chitinophagia</taxon>
        <taxon>Chitinophagales</taxon>
        <taxon>Chitinophagaceae</taxon>
        <taxon>Chitinophaga</taxon>
    </lineage>
</organism>
<reference evidence="1 2" key="1">
    <citation type="submission" date="2018-03" db="EMBL/GenBank/DDBJ databases">
        <title>Genomic Encyclopedia of Archaeal and Bacterial Type Strains, Phase II (KMG-II): from individual species to whole genera.</title>
        <authorList>
            <person name="Goeker M."/>
        </authorList>
    </citation>
    <scope>NUCLEOTIDE SEQUENCE [LARGE SCALE GENOMIC DNA]</scope>
    <source>
        <strain evidence="1 2">DSM 24859</strain>
    </source>
</reference>
<evidence type="ECO:0000313" key="1">
    <source>
        <dbReference type="EMBL" id="PSL44350.1"/>
    </source>
</evidence>
<accession>A0A2P8HDP5</accession>